<name>A0A8C8YZG0_PROSS</name>
<dbReference type="AlphaFoldDB" id="A0A8C8YZG0"/>
<sequence length="107" mass="12631">MEEGRGKIFTKGNLWSHSVAWARVLWHHLSSLQPQTPGLIGSSCLSLPSSWDYRCEPPCLAGHDMPFEHDIWTKILQIWKLRSPEVIHFYLQHKNMLLQKYMCMYVY</sequence>
<dbReference type="Proteomes" id="UP000694414">
    <property type="component" value="Unplaced"/>
</dbReference>
<evidence type="ECO:0000313" key="1">
    <source>
        <dbReference type="Ensembl" id="ENSPSMP00000011175.1"/>
    </source>
</evidence>
<protein>
    <submittedName>
        <fullName evidence="1">Uncharacterized protein</fullName>
    </submittedName>
</protein>
<reference evidence="1" key="2">
    <citation type="submission" date="2025-09" db="UniProtKB">
        <authorList>
            <consortium name="Ensembl"/>
        </authorList>
    </citation>
    <scope>IDENTIFICATION</scope>
</reference>
<reference evidence="1" key="1">
    <citation type="submission" date="2025-08" db="UniProtKB">
        <authorList>
            <consortium name="Ensembl"/>
        </authorList>
    </citation>
    <scope>IDENTIFICATION</scope>
</reference>
<keyword evidence="2" id="KW-1185">Reference proteome</keyword>
<dbReference type="PANTHER" id="PTHR46254">
    <property type="entry name" value="PROTEIN GVQW1-RELATED"/>
    <property type="match status" value="1"/>
</dbReference>
<proteinExistence type="predicted"/>
<organism evidence="1 2">
    <name type="scientific">Prolemur simus</name>
    <name type="common">Greater bamboo lemur</name>
    <name type="synonym">Hapalemur simus</name>
    <dbReference type="NCBI Taxonomy" id="1328070"/>
    <lineage>
        <taxon>Eukaryota</taxon>
        <taxon>Metazoa</taxon>
        <taxon>Chordata</taxon>
        <taxon>Craniata</taxon>
        <taxon>Vertebrata</taxon>
        <taxon>Euteleostomi</taxon>
        <taxon>Mammalia</taxon>
        <taxon>Eutheria</taxon>
        <taxon>Euarchontoglires</taxon>
        <taxon>Primates</taxon>
        <taxon>Strepsirrhini</taxon>
        <taxon>Lemuriformes</taxon>
        <taxon>Lemuridae</taxon>
        <taxon>Prolemur</taxon>
    </lineage>
</organism>
<evidence type="ECO:0000313" key="2">
    <source>
        <dbReference type="Proteomes" id="UP000694414"/>
    </source>
</evidence>
<dbReference type="Ensembl" id="ENSPSMT00000013041.1">
    <property type="protein sequence ID" value="ENSPSMP00000011175.1"/>
    <property type="gene ID" value="ENSPSMG00000008088.1"/>
</dbReference>
<accession>A0A8C8YZG0</accession>